<gene>
    <name evidence="1" type="ORF">DLAC_03385</name>
</gene>
<evidence type="ECO:0000313" key="1">
    <source>
        <dbReference type="EMBL" id="KYR00227.1"/>
    </source>
</evidence>
<dbReference type="OMA" id="ADIDQLW"/>
<dbReference type="InParanoid" id="A0A152A286"/>
<dbReference type="Proteomes" id="UP000076078">
    <property type="component" value="Unassembled WGS sequence"/>
</dbReference>
<comment type="caution">
    <text evidence="1">The sequence shown here is derived from an EMBL/GenBank/DDBJ whole genome shotgun (WGS) entry which is preliminary data.</text>
</comment>
<dbReference type="SUPFAM" id="SSF48371">
    <property type="entry name" value="ARM repeat"/>
    <property type="match status" value="1"/>
</dbReference>
<accession>A0A152A286</accession>
<dbReference type="AlphaFoldDB" id="A0A152A286"/>
<dbReference type="OrthoDB" id="16167at2759"/>
<dbReference type="EMBL" id="LODT01000016">
    <property type="protein sequence ID" value="KYR00227.1"/>
    <property type="molecule type" value="Genomic_DNA"/>
</dbReference>
<dbReference type="InterPro" id="IPR016024">
    <property type="entry name" value="ARM-type_fold"/>
</dbReference>
<organism evidence="1 2">
    <name type="scientific">Tieghemostelium lacteum</name>
    <name type="common">Slime mold</name>
    <name type="synonym">Dictyostelium lacteum</name>
    <dbReference type="NCBI Taxonomy" id="361077"/>
    <lineage>
        <taxon>Eukaryota</taxon>
        <taxon>Amoebozoa</taxon>
        <taxon>Evosea</taxon>
        <taxon>Eumycetozoa</taxon>
        <taxon>Dictyostelia</taxon>
        <taxon>Dictyosteliales</taxon>
        <taxon>Raperosteliaceae</taxon>
        <taxon>Tieghemostelium</taxon>
    </lineage>
</organism>
<dbReference type="InterPro" id="IPR011989">
    <property type="entry name" value="ARM-like"/>
</dbReference>
<reference evidence="1 2" key="1">
    <citation type="submission" date="2015-12" db="EMBL/GenBank/DDBJ databases">
        <title>Dictyostelia acquired genes for synthesis and detection of signals that induce cell-type specialization by lateral gene transfer from prokaryotes.</title>
        <authorList>
            <person name="Gloeckner G."/>
            <person name="Schaap P."/>
        </authorList>
    </citation>
    <scope>NUCLEOTIDE SEQUENCE [LARGE SCALE GENOMIC DNA]</scope>
    <source>
        <strain evidence="1 2">TK</strain>
    </source>
</reference>
<proteinExistence type="predicted"/>
<sequence>MTIIIDSINESFVEYKDTLEQDTIRYLEGLISESESESEMKEQIIQSLLNDFEIITDSNEANRVVDQLVSILRKKGALQFQSSSPSKSKSHLVCEISNRELSPSDPNLSMDQYIELTRHSNPSIRIQTLRTMCPCKVKADIDQLWTRIMEMSTDPDPKVRYQVIHDLCDGSPNWREGQVISTLESMHNDSDPKVRRTIHNVLTNYRYTGKWNIL</sequence>
<keyword evidence="2" id="KW-1185">Reference proteome</keyword>
<evidence type="ECO:0000313" key="2">
    <source>
        <dbReference type="Proteomes" id="UP000076078"/>
    </source>
</evidence>
<evidence type="ECO:0008006" key="3">
    <source>
        <dbReference type="Google" id="ProtNLM"/>
    </source>
</evidence>
<dbReference type="Gene3D" id="1.25.10.10">
    <property type="entry name" value="Leucine-rich Repeat Variant"/>
    <property type="match status" value="1"/>
</dbReference>
<name>A0A152A286_TIELA</name>
<protein>
    <recommendedName>
        <fullName evidence="3">HEAT repeat-containing protein</fullName>
    </recommendedName>
</protein>